<dbReference type="InterPro" id="IPR000023">
    <property type="entry name" value="Phosphofructokinase_dom"/>
</dbReference>
<name>C7RVJ4_ACCRE</name>
<comment type="catalytic activity">
    <reaction evidence="10">
        <text>beta-D-fructose 6-phosphate + diphosphate = beta-D-fructose 1,6-bisphosphate + phosphate + H(+)</text>
        <dbReference type="Rhea" id="RHEA:13613"/>
        <dbReference type="ChEBI" id="CHEBI:15378"/>
        <dbReference type="ChEBI" id="CHEBI:32966"/>
        <dbReference type="ChEBI" id="CHEBI:33019"/>
        <dbReference type="ChEBI" id="CHEBI:43474"/>
        <dbReference type="ChEBI" id="CHEBI:57634"/>
        <dbReference type="EC" id="2.7.1.90"/>
    </reaction>
</comment>
<keyword evidence="4" id="KW-0808">Transferase</keyword>
<keyword evidence="3" id="KW-0963">Cytoplasm</keyword>
<dbReference type="PANTHER" id="PTHR43650:SF1">
    <property type="entry name" value="PYROPHOSPHATE--FRUCTOSE 6-PHOSPHATE 1-PHOSPHOTRANSFERASE SUBUNIT BETA 2"/>
    <property type="match status" value="1"/>
</dbReference>
<dbReference type="GO" id="GO:0003872">
    <property type="term" value="F:6-phosphofructokinase activity"/>
    <property type="evidence" value="ECO:0007669"/>
    <property type="project" value="InterPro"/>
</dbReference>
<dbReference type="Pfam" id="PF00365">
    <property type="entry name" value="PFK"/>
    <property type="match status" value="1"/>
</dbReference>
<evidence type="ECO:0000256" key="1">
    <source>
        <dbReference type="ARBA" id="ARBA00001946"/>
    </source>
</evidence>
<evidence type="ECO:0000256" key="10">
    <source>
        <dbReference type="ARBA" id="ARBA00048072"/>
    </source>
</evidence>
<keyword evidence="8" id="KW-0324">Glycolysis</keyword>
<comment type="function">
    <text evidence="2">Catalyzes the phosphorylation of D-fructose 6-phosphate, the first committing step of glycolysis. Uses inorganic phosphate (PPi) as phosphoryl donor instead of ATP like common ATP-dependent phosphofructokinases (ATP-PFKs), which renders the reaction reversible, and can thus function both in glycolysis and gluconeogenesis. Consistently, PPi-PFK can replace the enzymes of both the forward (ATP-PFK) and reverse (fructose-bisphosphatase (FBPase)) reactions.</text>
</comment>
<evidence type="ECO:0000256" key="5">
    <source>
        <dbReference type="ARBA" id="ARBA00022723"/>
    </source>
</evidence>
<dbReference type="SUPFAM" id="SSF53784">
    <property type="entry name" value="Phosphofructokinase"/>
    <property type="match status" value="1"/>
</dbReference>
<comment type="similarity">
    <text evidence="9">Belongs to the phosphofructokinase type A (PFKA) family.</text>
</comment>
<dbReference type="GO" id="GO:0046872">
    <property type="term" value="F:metal ion binding"/>
    <property type="evidence" value="ECO:0007669"/>
    <property type="project" value="UniProtKB-KW"/>
</dbReference>
<evidence type="ECO:0000313" key="12">
    <source>
        <dbReference type="EMBL" id="ACV36467.1"/>
    </source>
</evidence>
<dbReference type="GO" id="GO:0047334">
    <property type="term" value="F:diphosphate-fructose-6-phosphate 1-phosphotransferase activity"/>
    <property type="evidence" value="ECO:0007669"/>
    <property type="project" value="UniProtKB-EC"/>
</dbReference>
<keyword evidence="7" id="KW-0460">Magnesium</keyword>
<dbReference type="Gene3D" id="1.10.10.480">
    <property type="entry name" value="Phosphofructokinase, domain 3"/>
    <property type="match status" value="1"/>
</dbReference>
<proteinExistence type="inferred from homology"/>
<evidence type="ECO:0000256" key="9">
    <source>
        <dbReference type="ARBA" id="ARBA00038478"/>
    </source>
</evidence>
<dbReference type="PRINTS" id="PR00476">
    <property type="entry name" value="PHFRCTKINASE"/>
</dbReference>
<dbReference type="PANTHER" id="PTHR43650">
    <property type="entry name" value="PYROPHOSPHATE--FRUCTOSE 6-PHOSPHATE 1-PHOSPHOTRANSFERASE"/>
    <property type="match status" value="1"/>
</dbReference>
<evidence type="ECO:0000256" key="2">
    <source>
        <dbReference type="ARBA" id="ARBA00003138"/>
    </source>
</evidence>
<dbReference type="EMBL" id="CP001715">
    <property type="protein sequence ID" value="ACV36467.1"/>
    <property type="molecule type" value="Genomic_DNA"/>
</dbReference>
<dbReference type="GO" id="GO:0006002">
    <property type="term" value="P:fructose 6-phosphate metabolic process"/>
    <property type="evidence" value="ECO:0007669"/>
    <property type="project" value="InterPro"/>
</dbReference>
<dbReference type="NCBIfam" id="NF005482">
    <property type="entry name" value="PRK07085.1"/>
    <property type="match status" value="1"/>
</dbReference>
<dbReference type="UniPathway" id="UPA00109">
    <property type="reaction ID" value="UER00182"/>
</dbReference>
<dbReference type="InterPro" id="IPR035966">
    <property type="entry name" value="PKF_sf"/>
</dbReference>
<dbReference type="HOGENOM" id="CLU_022288_0_1_4"/>
<evidence type="ECO:0000256" key="4">
    <source>
        <dbReference type="ARBA" id="ARBA00022679"/>
    </source>
</evidence>
<dbReference type="InterPro" id="IPR022953">
    <property type="entry name" value="ATP_PFK"/>
</dbReference>
<evidence type="ECO:0000256" key="6">
    <source>
        <dbReference type="ARBA" id="ARBA00022777"/>
    </source>
</evidence>
<evidence type="ECO:0000259" key="11">
    <source>
        <dbReference type="Pfam" id="PF00365"/>
    </source>
</evidence>
<evidence type="ECO:0000256" key="3">
    <source>
        <dbReference type="ARBA" id="ARBA00022490"/>
    </source>
</evidence>
<dbReference type="STRING" id="522306.CAP2UW1_3197"/>
<sequence>MSTLAEQLRNTEAHKSIFESAVRQNPLPVCAAFGSSDHPQPVSFRSSDRVLGTKDSDNVRAQFPQTVSASGNIVLASAGPSTAKVQGKRVAVLFSGGPAAGGHNVVCGLKRVLGAGNTLFGVKAGPKGLLKGSLFEITDANVDFILNTGGFDFLGSDRTKIKSDEQFAQVRETCIKHKLDAIVIVGGDDSNTNAAVLAESLFSGVKADGSGVQVIGVPKTIDGDLQIGDLLAISFGFDTATRIYSEMVGNILQDTSSSLKYWHFVKLMGRSASHVALEVALQTKPAITLISEEVATKKMSLASIIDHIAQVIVERSHKGMNYGVLLAPEGLIEFIPEMNAMIAELNDVLAHHASEFAALADDAKAAFIGSKLNPDNASLLASLPDYIVKMLLAERDSHGNLQVSLIPTEQLLIDMAKSRVKEIDPAVPFAAHNHFLGYEGRCGAPTLFDAAYTYNLGLTAGSLILDGRTGYMATITDLTSGGTPKAIPLAGLLNIERRHGKDEFVIEKALVRMDSPAMQYFAARRDDWAGNDLFASPGPRSVLGADDSSATDQRRLELRGGFADVRDRLSARLHRVASGHRQRWPLAFFRRHSGFRAAAFATASRTRRVLSSGLNHAVEACGSMVACLSSGPRWRATNGRRTDLRGHRVGALASAPGNRRDLRRCRAVRCLLRPATVASGRGPDRFRRP</sequence>
<organism evidence="12">
    <name type="scientific">Accumulibacter regalis</name>
    <dbReference type="NCBI Taxonomy" id="522306"/>
    <lineage>
        <taxon>Bacteria</taxon>
        <taxon>Pseudomonadati</taxon>
        <taxon>Pseudomonadota</taxon>
        <taxon>Betaproteobacteria</taxon>
        <taxon>Candidatus Accumulibacter</taxon>
    </lineage>
</organism>
<keyword evidence="5" id="KW-0479">Metal-binding</keyword>
<protein>
    <submittedName>
        <fullName evidence="12">Phosphofructokinase</fullName>
    </submittedName>
</protein>
<dbReference type="eggNOG" id="COG0205">
    <property type="taxonomic scope" value="Bacteria"/>
</dbReference>
<comment type="cofactor">
    <cofactor evidence="1">
        <name>Mg(2+)</name>
        <dbReference type="ChEBI" id="CHEBI:18420"/>
    </cofactor>
</comment>
<dbReference type="KEGG" id="app:CAP2UW1_3197"/>
<evidence type="ECO:0000256" key="7">
    <source>
        <dbReference type="ARBA" id="ARBA00022842"/>
    </source>
</evidence>
<dbReference type="Gene3D" id="3.40.50.460">
    <property type="entry name" value="Phosphofructokinase domain"/>
    <property type="match status" value="1"/>
</dbReference>
<gene>
    <name evidence="12" type="ordered locus">CAP2UW1_3197</name>
</gene>
<dbReference type="GO" id="GO:0009749">
    <property type="term" value="P:response to glucose"/>
    <property type="evidence" value="ECO:0007669"/>
    <property type="project" value="TreeGrafter"/>
</dbReference>
<dbReference type="GO" id="GO:0005829">
    <property type="term" value="C:cytosol"/>
    <property type="evidence" value="ECO:0007669"/>
    <property type="project" value="TreeGrafter"/>
</dbReference>
<dbReference type="AlphaFoldDB" id="C7RVJ4"/>
<feature type="domain" description="Phosphofructokinase" evidence="11">
    <location>
        <begin position="89"/>
        <end position="408"/>
    </location>
</feature>
<dbReference type="Gene3D" id="3.40.50.450">
    <property type="match status" value="1"/>
</dbReference>
<dbReference type="OrthoDB" id="9802503at2"/>
<reference evidence="12" key="2">
    <citation type="submission" date="2009-09" db="EMBL/GenBank/DDBJ databases">
        <title>Complete sequence of chromosome of Candidatus Accumulibacter phosphatis clade IIA str. UW-1.</title>
        <authorList>
            <consortium name="US DOE Joint Genome Institute"/>
            <person name="Martin H.G."/>
            <person name="Ivanova N."/>
            <person name="Kunin V."/>
            <person name="Warnecke F."/>
            <person name="Barry K."/>
            <person name="He S."/>
            <person name="Salamov A."/>
            <person name="Szeto E."/>
            <person name="Dalin E."/>
            <person name="Pangilinan J.L."/>
            <person name="Lapidus A."/>
            <person name="Lowry S."/>
            <person name="Kyrpides N.C."/>
            <person name="McMahon K.D."/>
            <person name="Hugenholtz P."/>
        </authorList>
    </citation>
    <scope>NUCLEOTIDE SEQUENCE [LARGE SCALE GENOMIC DNA]</scope>
    <source>
        <strain evidence="12">UW-1</strain>
    </source>
</reference>
<evidence type="ECO:0000256" key="8">
    <source>
        <dbReference type="ARBA" id="ARBA00023152"/>
    </source>
</evidence>
<accession>C7RVJ4</accession>
<keyword evidence="6 12" id="KW-0418">Kinase</keyword>
<reference evidence="12" key="1">
    <citation type="submission" date="2009-08" db="EMBL/GenBank/DDBJ databases">
        <authorList>
            <consortium name="US DOE Joint Genome Institute"/>
            <person name="Lucas S."/>
            <person name="Copeland A."/>
            <person name="Lapidus A."/>
            <person name="Glavina del Rio T."/>
            <person name="Dalin E."/>
            <person name="Tice H."/>
            <person name="Bruce D."/>
            <person name="Barry K."/>
            <person name="Pitluck S."/>
            <person name="Lowry S."/>
            <person name="Larimer F."/>
            <person name="Land M."/>
            <person name="Hauser L."/>
            <person name="Kyrpides N."/>
            <person name="Ivanova N."/>
            <person name="McMahon K.D."/>
            <person name="Hugenholtz P."/>
        </authorList>
    </citation>
    <scope>NUCLEOTIDE SEQUENCE</scope>
    <source>
        <strain evidence="12">UW-1</strain>
    </source>
</reference>